<gene>
    <name evidence="6" type="ORF">AOC36_03740</name>
</gene>
<dbReference type="InterPro" id="IPR050950">
    <property type="entry name" value="HTH-type_LysR_regulators"/>
</dbReference>
<evidence type="ECO:0000313" key="6">
    <source>
        <dbReference type="EMBL" id="AMC93115.1"/>
    </source>
</evidence>
<dbReference type="Gene3D" id="1.10.10.10">
    <property type="entry name" value="Winged helix-like DNA-binding domain superfamily/Winged helix DNA-binding domain"/>
    <property type="match status" value="1"/>
</dbReference>
<dbReference type="CDD" id="cd05466">
    <property type="entry name" value="PBP2_LTTR_substrate"/>
    <property type="match status" value="1"/>
</dbReference>
<dbReference type="InterPro" id="IPR036390">
    <property type="entry name" value="WH_DNA-bd_sf"/>
</dbReference>
<dbReference type="SUPFAM" id="SSF53850">
    <property type="entry name" value="Periplasmic binding protein-like II"/>
    <property type="match status" value="1"/>
</dbReference>
<dbReference type="GO" id="GO:0003700">
    <property type="term" value="F:DNA-binding transcription factor activity"/>
    <property type="evidence" value="ECO:0007669"/>
    <property type="project" value="InterPro"/>
</dbReference>
<keyword evidence="4" id="KW-0804">Transcription</keyword>
<dbReference type="PROSITE" id="PS50931">
    <property type="entry name" value="HTH_LYSR"/>
    <property type="match status" value="1"/>
</dbReference>
<dbReference type="FunFam" id="1.10.10.10:FF:000001">
    <property type="entry name" value="LysR family transcriptional regulator"/>
    <property type="match status" value="1"/>
</dbReference>
<proteinExistence type="inferred from homology"/>
<dbReference type="Proteomes" id="UP000063781">
    <property type="component" value="Chromosome"/>
</dbReference>
<evidence type="ECO:0000256" key="1">
    <source>
        <dbReference type="ARBA" id="ARBA00009437"/>
    </source>
</evidence>
<dbReference type="Gene3D" id="3.40.190.290">
    <property type="match status" value="1"/>
</dbReference>
<evidence type="ECO:0000256" key="4">
    <source>
        <dbReference type="ARBA" id="ARBA00023163"/>
    </source>
</evidence>
<dbReference type="RefSeq" id="WP_067631574.1">
    <property type="nucleotide sequence ID" value="NZ_CP013213.1"/>
</dbReference>
<dbReference type="PRINTS" id="PR00039">
    <property type="entry name" value="HTHLYSR"/>
</dbReference>
<evidence type="ECO:0000313" key="7">
    <source>
        <dbReference type="Proteomes" id="UP000063781"/>
    </source>
</evidence>
<dbReference type="InterPro" id="IPR005119">
    <property type="entry name" value="LysR_subst-bd"/>
</dbReference>
<keyword evidence="3" id="KW-0238">DNA-binding</keyword>
<protein>
    <recommendedName>
        <fullName evidence="5">HTH lysR-type domain-containing protein</fullName>
    </recommendedName>
</protein>
<sequence>MELRELHYFVTVVECQSMSKAARKLFVTQPTLSWNIRNLEEHFKTELVIRTNKGIIVSKAGKLLYTSAKKILNSIKTLDEKMLDFTSNNPRTINLGIAPFSSALFVNAVQHFNEHNPQFNIDTYKRGSCELQDMILDNDTLDLAIVSGPVDTSKFRAKLLEFEHSYFDIGIALRNDHPLASKRFLTLENLKDEELVTLSKDCSLYMMLESRLEALKLECPIVFKGEEWTPLFEHISEHNTVGILPYTTSEIVNELGIKWVKLEDEKIKRLENYLIANKDKNRLSFFDVFDALLNSLVEGNS</sequence>
<reference evidence="6 7" key="1">
    <citation type="submission" date="2015-10" db="EMBL/GenBank/DDBJ databases">
        <title>Erysipelothrix larvae sp. LV19 isolated from the larval gut of the rhinoceros beetle, Trypoxylus dichotomus.</title>
        <authorList>
            <person name="Lim S."/>
            <person name="Kim B.-C."/>
        </authorList>
    </citation>
    <scope>NUCLEOTIDE SEQUENCE [LARGE SCALE GENOMIC DNA]</scope>
    <source>
        <strain evidence="6 7">LV19</strain>
    </source>
</reference>
<accession>A0A0X8GZ58</accession>
<dbReference type="Pfam" id="PF03466">
    <property type="entry name" value="LysR_substrate"/>
    <property type="match status" value="1"/>
</dbReference>
<dbReference type="Pfam" id="PF00126">
    <property type="entry name" value="HTH_1"/>
    <property type="match status" value="1"/>
</dbReference>
<dbReference type="PANTHER" id="PTHR30419">
    <property type="entry name" value="HTH-TYPE TRANSCRIPTIONAL REGULATOR YBHD"/>
    <property type="match status" value="1"/>
</dbReference>
<organism evidence="6 7">
    <name type="scientific">Erysipelothrix larvae</name>
    <dbReference type="NCBI Taxonomy" id="1514105"/>
    <lineage>
        <taxon>Bacteria</taxon>
        <taxon>Bacillati</taxon>
        <taxon>Bacillota</taxon>
        <taxon>Erysipelotrichia</taxon>
        <taxon>Erysipelotrichales</taxon>
        <taxon>Erysipelotrichaceae</taxon>
        <taxon>Erysipelothrix</taxon>
    </lineage>
</organism>
<dbReference type="InterPro" id="IPR000847">
    <property type="entry name" value="LysR_HTH_N"/>
</dbReference>
<evidence type="ECO:0000256" key="2">
    <source>
        <dbReference type="ARBA" id="ARBA00023015"/>
    </source>
</evidence>
<dbReference type="OrthoDB" id="9803735at2"/>
<name>A0A0X8GZ58_9FIRM</name>
<evidence type="ECO:0000256" key="3">
    <source>
        <dbReference type="ARBA" id="ARBA00023125"/>
    </source>
</evidence>
<dbReference type="SUPFAM" id="SSF46785">
    <property type="entry name" value="Winged helix' DNA-binding domain"/>
    <property type="match status" value="1"/>
</dbReference>
<dbReference type="EMBL" id="CP013213">
    <property type="protein sequence ID" value="AMC93115.1"/>
    <property type="molecule type" value="Genomic_DNA"/>
</dbReference>
<keyword evidence="7" id="KW-1185">Reference proteome</keyword>
<dbReference type="GO" id="GO:0003677">
    <property type="term" value="F:DNA binding"/>
    <property type="evidence" value="ECO:0007669"/>
    <property type="project" value="UniProtKB-KW"/>
</dbReference>
<comment type="similarity">
    <text evidence="1">Belongs to the LysR transcriptional regulatory family.</text>
</comment>
<dbReference type="STRING" id="1514105.AOC36_03740"/>
<dbReference type="GO" id="GO:0005829">
    <property type="term" value="C:cytosol"/>
    <property type="evidence" value="ECO:0007669"/>
    <property type="project" value="TreeGrafter"/>
</dbReference>
<dbReference type="KEGG" id="erl:AOC36_03740"/>
<keyword evidence="2" id="KW-0805">Transcription regulation</keyword>
<evidence type="ECO:0000259" key="5">
    <source>
        <dbReference type="PROSITE" id="PS50931"/>
    </source>
</evidence>
<feature type="domain" description="HTH lysR-type" evidence="5">
    <location>
        <begin position="1"/>
        <end position="58"/>
    </location>
</feature>
<dbReference type="AlphaFoldDB" id="A0A0X8GZ58"/>
<dbReference type="PANTHER" id="PTHR30419:SF8">
    <property type="entry name" value="NITROGEN ASSIMILATION TRANSCRIPTIONAL ACTIVATOR-RELATED"/>
    <property type="match status" value="1"/>
</dbReference>
<dbReference type="InterPro" id="IPR036388">
    <property type="entry name" value="WH-like_DNA-bd_sf"/>
</dbReference>